<dbReference type="OrthoDB" id="128572at2759"/>
<feature type="compositionally biased region" description="Low complexity" evidence="1">
    <location>
        <begin position="1"/>
        <end position="20"/>
    </location>
</feature>
<gene>
    <name evidence="2" type="ORF">Pfra01_001860100</name>
</gene>
<evidence type="ECO:0000313" key="3">
    <source>
        <dbReference type="Proteomes" id="UP001165121"/>
    </source>
</evidence>
<protein>
    <submittedName>
        <fullName evidence="2">Unnamed protein product</fullName>
    </submittedName>
</protein>
<sequence>MSAAEATSEAVAASEAVTASQIDTSIALPANTIDVMFGSDSTSVGAESSEEAKAADDGDGGAGETVMDDSYQIVVPPNDVNVLGEGDASDDYESVGSSGIESSCGNSGDEDVVPGEFPDYIAESDEEVAHMDDAFIQSLGGKPTLEAIDQTALREFEWGGH</sequence>
<organism evidence="2 3">
    <name type="scientific">Phytophthora fragariaefolia</name>
    <dbReference type="NCBI Taxonomy" id="1490495"/>
    <lineage>
        <taxon>Eukaryota</taxon>
        <taxon>Sar</taxon>
        <taxon>Stramenopiles</taxon>
        <taxon>Oomycota</taxon>
        <taxon>Peronosporomycetes</taxon>
        <taxon>Peronosporales</taxon>
        <taxon>Peronosporaceae</taxon>
        <taxon>Phytophthora</taxon>
    </lineage>
</organism>
<feature type="region of interest" description="Disordered" evidence="1">
    <location>
        <begin position="83"/>
        <end position="110"/>
    </location>
</feature>
<reference evidence="2" key="1">
    <citation type="submission" date="2023-04" db="EMBL/GenBank/DDBJ databases">
        <title>Phytophthora fragariaefolia NBRC 109709.</title>
        <authorList>
            <person name="Ichikawa N."/>
            <person name="Sato H."/>
            <person name="Tonouchi N."/>
        </authorList>
    </citation>
    <scope>NUCLEOTIDE SEQUENCE</scope>
    <source>
        <strain evidence="2">NBRC 109709</strain>
    </source>
</reference>
<dbReference type="Proteomes" id="UP001165121">
    <property type="component" value="Unassembled WGS sequence"/>
</dbReference>
<comment type="caution">
    <text evidence="2">The sequence shown here is derived from an EMBL/GenBank/DDBJ whole genome shotgun (WGS) entry which is preliminary data.</text>
</comment>
<accession>A0A9W7D2H9</accession>
<feature type="region of interest" description="Disordered" evidence="1">
    <location>
        <begin position="37"/>
        <end position="66"/>
    </location>
</feature>
<keyword evidence="3" id="KW-1185">Reference proteome</keyword>
<dbReference type="AlphaFoldDB" id="A0A9W7D2H9"/>
<feature type="region of interest" description="Disordered" evidence="1">
    <location>
        <begin position="1"/>
        <end position="22"/>
    </location>
</feature>
<feature type="compositionally biased region" description="Polar residues" evidence="1">
    <location>
        <begin position="95"/>
        <end position="106"/>
    </location>
</feature>
<dbReference type="EMBL" id="BSXT01002308">
    <property type="protein sequence ID" value="GMF48295.1"/>
    <property type="molecule type" value="Genomic_DNA"/>
</dbReference>
<evidence type="ECO:0000313" key="2">
    <source>
        <dbReference type="EMBL" id="GMF48295.1"/>
    </source>
</evidence>
<proteinExistence type="predicted"/>
<evidence type="ECO:0000256" key="1">
    <source>
        <dbReference type="SAM" id="MobiDB-lite"/>
    </source>
</evidence>
<name>A0A9W7D2H9_9STRA</name>